<evidence type="ECO:0000313" key="1">
    <source>
        <dbReference type="EMBL" id="XCH45167.1"/>
    </source>
</evidence>
<reference evidence="1" key="1">
    <citation type="submission" date="2024-06" db="EMBL/GenBank/DDBJ databases">
        <authorList>
            <person name="Ashkenazi R."/>
            <person name="Lipszyc R.R."/>
            <person name="Braunstein R."/>
            <person name="Yerushalmy O."/>
            <person name="Alkalay-Oren S."/>
            <person name="Coppenhagn-Glazer S."/>
            <person name="Hazan R."/>
        </authorList>
    </citation>
    <scope>NUCLEOTIDE SEQUENCE</scope>
</reference>
<accession>A0AAU8GS97</accession>
<dbReference type="EMBL" id="PP931174">
    <property type="protein sequence ID" value="XCH45167.1"/>
    <property type="molecule type" value="Genomic_DNA"/>
</dbReference>
<organism evidence="1">
    <name type="scientific">Mammaliicoccus phage MSShimriz1</name>
    <dbReference type="NCBI Taxonomy" id="3230127"/>
    <lineage>
        <taxon>Viruses</taxon>
    </lineage>
</organism>
<protein>
    <submittedName>
        <fullName evidence="1">Uncharacterized protein</fullName>
    </submittedName>
</protein>
<proteinExistence type="predicted"/>
<name>A0AAU8GS97_9VIRU</name>
<sequence length="64" mass="7317">MATNKQVYYMESLIGNVIVNDKFSNKKEVWDAIELLPETTLESVNNKTASQIIKKLESLSTRNK</sequence>